<name>A0A7S8CAS5_9BACI</name>
<evidence type="ECO:0000313" key="2">
    <source>
        <dbReference type="Proteomes" id="UP000593626"/>
    </source>
</evidence>
<dbReference type="KEGG" id="mcui:G8O30_06070"/>
<evidence type="ECO:0000313" key="1">
    <source>
        <dbReference type="EMBL" id="QPC46562.1"/>
    </source>
</evidence>
<dbReference type="Proteomes" id="UP000593626">
    <property type="component" value="Chromosome"/>
</dbReference>
<gene>
    <name evidence="1" type="ORF">G8O30_06070</name>
</gene>
<protein>
    <submittedName>
        <fullName evidence="1">Sporulation histidine kinase inhibitor Sda</fullName>
    </submittedName>
</protein>
<dbReference type="EMBL" id="CP049742">
    <property type="protein sequence ID" value="QPC46562.1"/>
    <property type="molecule type" value="Genomic_DNA"/>
</dbReference>
<sequence>MKIMSNEQLLSAYREAKKNGDLPEWREVLKKELRMRGIKH</sequence>
<dbReference type="AlphaFoldDB" id="A0A7S8CAS5"/>
<organism evidence="1 2">
    <name type="scientific">Mangrovibacillus cuniculi</name>
    <dbReference type="NCBI Taxonomy" id="2593652"/>
    <lineage>
        <taxon>Bacteria</taxon>
        <taxon>Bacillati</taxon>
        <taxon>Bacillota</taxon>
        <taxon>Bacilli</taxon>
        <taxon>Bacillales</taxon>
        <taxon>Bacillaceae</taxon>
        <taxon>Mangrovibacillus</taxon>
    </lineage>
</organism>
<proteinExistence type="predicted"/>
<accession>A0A7S8CAS5</accession>
<reference evidence="1 2" key="1">
    <citation type="submission" date="2019-07" db="EMBL/GenBank/DDBJ databases">
        <title>Genome sequence of 2 isolates from Red Sea Mangroves.</title>
        <authorList>
            <person name="Sefrji F."/>
            <person name="Michoud G."/>
            <person name="Merlino G."/>
            <person name="Daffonchio D."/>
        </authorList>
    </citation>
    <scope>NUCLEOTIDE SEQUENCE [LARGE SCALE GENOMIC DNA]</scope>
    <source>
        <strain evidence="1 2">R1DC41</strain>
    </source>
</reference>
<dbReference type="RefSeq" id="WP_239674086.1">
    <property type="nucleotide sequence ID" value="NZ_CP049742.1"/>
</dbReference>
<keyword evidence="2" id="KW-1185">Reference proteome</keyword>